<dbReference type="OrthoDB" id="6197717at2"/>
<keyword evidence="1" id="KW-1133">Transmembrane helix</keyword>
<dbReference type="SUPFAM" id="SSF54523">
    <property type="entry name" value="Pili subunits"/>
    <property type="match status" value="1"/>
</dbReference>
<dbReference type="RefSeq" id="WP_116009302.1">
    <property type="nucleotide sequence ID" value="NZ_QUOU01000001.1"/>
</dbReference>
<dbReference type="EMBL" id="QUOU01000001">
    <property type="protein sequence ID" value="REL28255.1"/>
    <property type="molecule type" value="Genomic_DNA"/>
</dbReference>
<keyword evidence="1" id="KW-0812">Transmembrane</keyword>
<dbReference type="AlphaFoldDB" id="A0A3E0TW76"/>
<evidence type="ECO:0000313" key="2">
    <source>
        <dbReference type="EMBL" id="REL28255.1"/>
    </source>
</evidence>
<evidence type="ECO:0000313" key="3">
    <source>
        <dbReference type="Proteomes" id="UP000256478"/>
    </source>
</evidence>
<evidence type="ECO:0000256" key="1">
    <source>
        <dbReference type="SAM" id="Phobius"/>
    </source>
</evidence>
<gene>
    <name evidence="2" type="ORF">DXX93_17885</name>
</gene>
<feature type="transmembrane region" description="Helical" evidence="1">
    <location>
        <begin position="12"/>
        <end position="35"/>
    </location>
</feature>
<dbReference type="InterPro" id="IPR012902">
    <property type="entry name" value="N_methyl_site"/>
</dbReference>
<sequence length="184" mass="19340">MNSSKKVNTGFTLIELVVVIVILGILAAVAAPRFINLASDAHESVFNATFGNFRSGMDLAHYKWQASGAPTGAGAIDLVDDLDFNSLGYPAGTDDGTQVSSPQDCLAVFNGVLNTDLIAAIPAGDGNGIKNLAANVDVAVTNNADTCYYTFVSESKAVGYNARQFRYLYTTGDVVEFPAGFTIP</sequence>
<dbReference type="Pfam" id="PF07963">
    <property type="entry name" value="N_methyl"/>
    <property type="match status" value="1"/>
</dbReference>
<reference evidence="2 3" key="1">
    <citation type="submission" date="2018-08" db="EMBL/GenBank/DDBJ databases">
        <title>Thalassotalea euphylliae genome.</title>
        <authorList>
            <person name="Summers S."/>
            <person name="Rice S.A."/>
            <person name="Freckelton M.L."/>
            <person name="Nedved B.T."/>
            <person name="Hadfield M.G."/>
        </authorList>
    </citation>
    <scope>NUCLEOTIDE SEQUENCE [LARGE SCALE GENOMIC DNA]</scope>
    <source>
        <strain evidence="2 3">H1</strain>
    </source>
</reference>
<protein>
    <submittedName>
        <fullName evidence="2">Type II secretion system protein</fullName>
    </submittedName>
</protein>
<dbReference type="Gene3D" id="3.30.700.10">
    <property type="entry name" value="Glycoprotein, Type 4 Pilin"/>
    <property type="match status" value="1"/>
</dbReference>
<keyword evidence="1" id="KW-0472">Membrane</keyword>
<dbReference type="NCBIfam" id="TIGR02532">
    <property type="entry name" value="IV_pilin_GFxxxE"/>
    <property type="match status" value="1"/>
</dbReference>
<organism evidence="2 3">
    <name type="scientific">Thalassotalea euphylliae</name>
    <dbReference type="NCBI Taxonomy" id="1655234"/>
    <lineage>
        <taxon>Bacteria</taxon>
        <taxon>Pseudomonadati</taxon>
        <taxon>Pseudomonadota</taxon>
        <taxon>Gammaproteobacteria</taxon>
        <taxon>Alteromonadales</taxon>
        <taxon>Colwelliaceae</taxon>
        <taxon>Thalassotalea</taxon>
    </lineage>
</organism>
<dbReference type="Proteomes" id="UP000256478">
    <property type="component" value="Unassembled WGS sequence"/>
</dbReference>
<dbReference type="InterPro" id="IPR045584">
    <property type="entry name" value="Pilin-like"/>
</dbReference>
<dbReference type="PROSITE" id="PS00409">
    <property type="entry name" value="PROKAR_NTER_METHYL"/>
    <property type="match status" value="1"/>
</dbReference>
<name>A0A3E0TW76_9GAMM</name>
<accession>A0A3E0TW76</accession>
<comment type="caution">
    <text evidence="2">The sequence shown here is derived from an EMBL/GenBank/DDBJ whole genome shotgun (WGS) entry which is preliminary data.</text>
</comment>
<proteinExistence type="predicted"/>